<evidence type="ECO:0000256" key="1">
    <source>
        <dbReference type="ARBA" id="ARBA00022801"/>
    </source>
</evidence>
<feature type="domain" description="Beta-Casp" evidence="3">
    <location>
        <begin position="252"/>
        <end position="376"/>
    </location>
</feature>
<dbReference type="Pfam" id="PF10996">
    <property type="entry name" value="Beta-Casp"/>
    <property type="match status" value="1"/>
</dbReference>
<dbReference type="InterPro" id="IPR011108">
    <property type="entry name" value="RMMBL"/>
</dbReference>
<sequence length="460" mass="52762">MRVGFYGGVEGVTGSCFLLEADNKKILIDCGLFQGLEEPKNYEPFPFNPREIDYVVLTHAHIDHCGRIPLLVREGFRGKIISTEATKRIALLMLLDAAKVMYENYKVQLRKLQRVGKVPNPPLYEEYDVLEAIELFRITLPYDKEFNITNNLKITLKDAGHILGSAFVEVEVYENKKIKRLIFSGDLGNKNKPIVRDPQRPSKADYVFVETTYGDRNHKSFEESKEELLDAINYAFKMGGNVIIPSYALERAQEVLFVLREFYEMGKLPKCKIFLDSPLAISLTNLFKSHPEFFDEETYRIFLERDPFKLPNLYYARDVEESKSINSITSGAIIIAGSGMLTGGRILYHLKYNLWRPECALVFVGYQPKGTLGRRIIEGESPVKILGEEIEVRAKVYTINGFSSHTDQNGLLEWLSYTQNPKKVFLIHGERENMTIFQQKLKECLGFDAYIPTYGELLEL</sequence>
<name>A0A7C5WYG5_9AQUI</name>
<accession>A0A7C5WYG5</accession>
<evidence type="ECO:0000259" key="3">
    <source>
        <dbReference type="SMART" id="SM01027"/>
    </source>
</evidence>
<dbReference type="InterPro" id="IPR022712">
    <property type="entry name" value="Beta_Casp"/>
</dbReference>
<dbReference type="SMART" id="SM01027">
    <property type="entry name" value="Beta-Casp"/>
    <property type="match status" value="1"/>
</dbReference>
<dbReference type="EMBL" id="DSAC01000035">
    <property type="protein sequence ID" value="HHO73530.1"/>
    <property type="molecule type" value="Genomic_DNA"/>
</dbReference>
<evidence type="ECO:0000259" key="2">
    <source>
        <dbReference type="SMART" id="SM00849"/>
    </source>
</evidence>
<comment type="caution">
    <text evidence="4">The sequence shown here is derived from an EMBL/GenBank/DDBJ whole genome shotgun (WGS) entry which is preliminary data.</text>
</comment>
<reference evidence="4" key="1">
    <citation type="journal article" date="2020" name="mSystems">
        <title>Genome- and Community-Level Interaction Insights into Carbon Utilization and Element Cycling Functions of Hydrothermarchaeota in Hydrothermal Sediment.</title>
        <authorList>
            <person name="Zhou Z."/>
            <person name="Liu Y."/>
            <person name="Xu W."/>
            <person name="Pan J."/>
            <person name="Luo Z.H."/>
            <person name="Li M."/>
        </authorList>
    </citation>
    <scope>NUCLEOTIDE SEQUENCE [LARGE SCALE GENOMIC DNA]</scope>
    <source>
        <strain evidence="4">SpSt-114</strain>
    </source>
</reference>
<dbReference type="InterPro" id="IPR050698">
    <property type="entry name" value="MBL"/>
</dbReference>
<dbReference type="AlphaFoldDB" id="A0A7C5WYG5"/>
<protein>
    <submittedName>
        <fullName evidence="4">MBL fold metallo-hydrolase</fullName>
    </submittedName>
</protein>
<feature type="domain" description="Metallo-beta-lactamase" evidence="2">
    <location>
        <begin position="13"/>
        <end position="238"/>
    </location>
</feature>
<gene>
    <name evidence="4" type="ORF">ENN04_02705</name>
</gene>
<dbReference type="GO" id="GO:0016787">
    <property type="term" value="F:hydrolase activity"/>
    <property type="evidence" value="ECO:0007669"/>
    <property type="project" value="UniProtKB-KW"/>
</dbReference>
<dbReference type="PANTHER" id="PTHR11203">
    <property type="entry name" value="CLEAVAGE AND POLYADENYLATION SPECIFICITY FACTOR FAMILY MEMBER"/>
    <property type="match status" value="1"/>
</dbReference>
<dbReference type="PANTHER" id="PTHR11203:SF37">
    <property type="entry name" value="INTEGRATOR COMPLEX SUBUNIT 11"/>
    <property type="match status" value="1"/>
</dbReference>
<dbReference type="InterPro" id="IPR036866">
    <property type="entry name" value="RibonucZ/Hydroxyglut_hydro"/>
</dbReference>
<organism evidence="4">
    <name type="scientific">Thermocrinis ruber</name>
    <dbReference type="NCBI Taxonomy" id="75906"/>
    <lineage>
        <taxon>Bacteria</taxon>
        <taxon>Pseudomonadati</taxon>
        <taxon>Aquificota</taxon>
        <taxon>Aquificia</taxon>
        <taxon>Aquificales</taxon>
        <taxon>Aquificaceae</taxon>
        <taxon>Thermocrinis</taxon>
    </lineage>
</organism>
<keyword evidence="1 4" id="KW-0378">Hydrolase</keyword>
<dbReference type="Pfam" id="PF07521">
    <property type="entry name" value="RMMBL"/>
    <property type="match status" value="1"/>
</dbReference>
<dbReference type="CDD" id="cd16295">
    <property type="entry name" value="TTHA0252-CPSF-like_MBL-fold"/>
    <property type="match status" value="1"/>
</dbReference>
<proteinExistence type="predicted"/>
<dbReference type="Gene3D" id="3.60.15.10">
    <property type="entry name" value="Ribonuclease Z/Hydroxyacylglutathione hydrolase-like"/>
    <property type="match status" value="1"/>
</dbReference>
<dbReference type="SMART" id="SM00849">
    <property type="entry name" value="Lactamase_B"/>
    <property type="match status" value="1"/>
</dbReference>
<dbReference type="Gene3D" id="3.40.50.10890">
    <property type="match status" value="1"/>
</dbReference>
<dbReference type="InterPro" id="IPR001279">
    <property type="entry name" value="Metallo-B-lactamas"/>
</dbReference>
<evidence type="ECO:0000313" key="4">
    <source>
        <dbReference type="EMBL" id="HHO73530.1"/>
    </source>
</evidence>
<dbReference type="SUPFAM" id="SSF56281">
    <property type="entry name" value="Metallo-hydrolase/oxidoreductase"/>
    <property type="match status" value="1"/>
</dbReference>
<dbReference type="GO" id="GO:0004521">
    <property type="term" value="F:RNA endonuclease activity"/>
    <property type="evidence" value="ECO:0007669"/>
    <property type="project" value="TreeGrafter"/>
</dbReference>
<dbReference type="Pfam" id="PF00753">
    <property type="entry name" value="Lactamase_B"/>
    <property type="match status" value="1"/>
</dbReference>